<proteinExistence type="predicted"/>
<gene>
    <name evidence="1" type="ORF">ASEP1449_LOCUS16100</name>
</gene>
<reference evidence="1" key="1">
    <citation type="submission" date="2021-01" db="EMBL/GenBank/DDBJ databases">
        <authorList>
            <person name="Corre E."/>
            <person name="Pelletier E."/>
            <person name="Niang G."/>
            <person name="Scheremetjew M."/>
            <person name="Finn R."/>
            <person name="Kale V."/>
            <person name="Holt S."/>
            <person name="Cochrane G."/>
            <person name="Meng A."/>
            <person name="Brown T."/>
            <person name="Cohen L."/>
        </authorList>
    </citation>
    <scope>NUCLEOTIDE SEQUENCE</scope>
    <source>
        <strain evidence="1">CCMP2084</strain>
    </source>
</reference>
<evidence type="ECO:0000313" key="1">
    <source>
        <dbReference type="EMBL" id="CAD9824266.1"/>
    </source>
</evidence>
<dbReference type="PROSITE" id="PS50096">
    <property type="entry name" value="IQ"/>
    <property type="match status" value="1"/>
</dbReference>
<sequence>MRPRPGVEELSLCPSLFQKFKKKLEHHLLLLLLVCSTTMNSFSSPQKSKKGGSLMLDTSEWDLEYRATVRTKRASVSWSSPVRSRRVKKTKEIKSDVSRRVGEGCFAVLAVVELISCCSKLPFVSKQSKVHRYVQQLFQATEPTSPHKAVSEQKLKPFISWALENVSTTIWETSKVFCSSTIVPSLENGIEEEEIHYSSRSQSAFSLIRSKWMHWRRSHFNTWHDMVNHLFTLALLIHACIETWRSVSRIIQKRKRKLRRQKKKRKLPRKSLLELIYEKQWHHINRYHIEFGLFFLLLLVSRLVMLPFLREKCANGSNGEGVTIIALNPFIFVGEQFNKMKKEMQASEARSSVPNTYSLGEKIFGRLATWCNFAAKAKVREKCRDAIMPLVTMTLTKPLVMQWRIRQAFTLVRWVKYMAPLLGTCNKLRGHICDFMTKCHQRRRSRLAQNAWKKLVCSMSEGKRTEAAILRIQANFRAKRDRKKMRYIIHMQETKQMSAAKKIQARLRARAAHAKSSVQRSKALSNQINARNGVSIKESCIKDDTLRSESIKRTQGKKRLLLRPNTTFAVVWKTFAITCVGLEVLTFLLSPYIIGHLRKLPLDHLLVTIFESGTLRCRESVTTSTGLIDYIWSASHLFTINRPERLGSTNSLRISACNQFSSDSVRLMSRVLVSLMEIISLADVFVTFFTGELAEHSGLLVPKSYVQRWIFPGLIFQLIVNPAMRDILHIVKTFLRFAKDVGPTRCAHILLAISPLIRVAANFLLEKSMDLVERQNRNVVVAGSL</sequence>
<dbReference type="AlphaFoldDB" id="A0A7S2XRA2"/>
<accession>A0A7S2XRA2</accession>
<dbReference type="EMBL" id="HBHQ01023835">
    <property type="protein sequence ID" value="CAD9824266.1"/>
    <property type="molecule type" value="Transcribed_RNA"/>
</dbReference>
<protein>
    <submittedName>
        <fullName evidence="1">Uncharacterized protein</fullName>
    </submittedName>
</protein>
<organism evidence="1">
    <name type="scientific">Attheya septentrionalis</name>
    <dbReference type="NCBI Taxonomy" id="420275"/>
    <lineage>
        <taxon>Eukaryota</taxon>
        <taxon>Sar</taxon>
        <taxon>Stramenopiles</taxon>
        <taxon>Ochrophyta</taxon>
        <taxon>Bacillariophyta</taxon>
        <taxon>Coscinodiscophyceae</taxon>
        <taxon>Chaetocerotophycidae</taxon>
        <taxon>Chaetocerotales</taxon>
        <taxon>Attheyaceae</taxon>
        <taxon>Attheya</taxon>
    </lineage>
</organism>
<name>A0A7S2XRA2_9STRA</name>